<dbReference type="GO" id="GO:0042730">
    <property type="term" value="P:fibrinolysis"/>
    <property type="evidence" value="ECO:0007669"/>
    <property type="project" value="TreeGrafter"/>
</dbReference>
<dbReference type="GO" id="GO:0030674">
    <property type="term" value="F:protein-macromolecule adaptor activity"/>
    <property type="evidence" value="ECO:0007669"/>
    <property type="project" value="TreeGrafter"/>
</dbReference>
<dbReference type="PROSITE" id="PS00514">
    <property type="entry name" value="FIBRINOGEN_C_1"/>
    <property type="match status" value="1"/>
</dbReference>
<dbReference type="PROSITE" id="PS51406">
    <property type="entry name" value="FIBRINOGEN_C_2"/>
    <property type="match status" value="1"/>
</dbReference>
<dbReference type="InterPro" id="IPR020837">
    <property type="entry name" value="Fibrinogen_CS"/>
</dbReference>
<dbReference type="InterPro" id="IPR014716">
    <property type="entry name" value="Fibrinogen_a/b/g_C_1"/>
</dbReference>
<reference evidence="13" key="1">
    <citation type="submission" date="2025-08" db="UniProtKB">
        <authorList>
            <consortium name="RefSeq"/>
        </authorList>
    </citation>
    <scope>IDENTIFICATION</scope>
</reference>
<feature type="domain" description="Fibrinogen C-terminal" evidence="11">
    <location>
        <begin position="178"/>
        <end position="347"/>
    </location>
</feature>
<protein>
    <recommendedName>
        <fullName evidence="8">Fibrinogen-like protein 1</fullName>
    </recommendedName>
</protein>
<dbReference type="PANTHER" id="PTHR47221:SF8">
    <property type="entry name" value="FIBRINOGEN LIKE 1A"/>
    <property type="match status" value="1"/>
</dbReference>
<keyword evidence="4" id="KW-0391">Immunity</keyword>
<evidence type="ECO:0000256" key="4">
    <source>
        <dbReference type="ARBA" id="ARBA00022859"/>
    </source>
</evidence>
<dbReference type="SUPFAM" id="SSF56496">
    <property type="entry name" value="Fibrinogen C-terminal domain-like"/>
    <property type="match status" value="1"/>
</dbReference>
<comment type="function">
    <text evidence="9">Immune suppressive molecule that inhibits antigen-specific T-cell activation by acting as a major ligand of LAG3. Responsible for LAG3 T-cell inhibitory function. Binds LAG3 independently from MHC class II (MHC-II). Secreted by, and promotes growth of, hepatocytes.</text>
</comment>
<keyword evidence="12" id="KW-1185">Reference proteome</keyword>
<comment type="subunit">
    <text evidence="10">Homodimer. Interacts (via the Fibrinogen C-terminal domain) with LAG3 (via Ig-like domains 1 and 2).</text>
</comment>
<proteinExistence type="predicted"/>
<evidence type="ECO:0000256" key="2">
    <source>
        <dbReference type="ARBA" id="ARBA00022525"/>
    </source>
</evidence>
<dbReference type="GO" id="GO:0005577">
    <property type="term" value="C:fibrinogen complex"/>
    <property type="evidence" value="ECO:0007669"/>
    <property type="project" value="TreeGrafter"/>
</dbReference>
<comment type="subcellular location">
    <subcellularLocation>
        <location evidence="1">Secreted</location>
    </subcellularLocation>
</comment>
<evidence type="ECO:0000256" key="1">
    <source>
        <dbReference type="ARBA" id="ARBA00004613"/>
    </source>
</evidence>
<accession>A0A9Y3S1X6</accession>
<keyword evidence="3" id="KW-0732">Signal</keyword>
<name>A0A9Y3S1X6_9CICH</name>
<keyword evidence="2" id="KW-0964">Secreted</keyword>
<dbReference type="GO" id="GO:0002250">
    <property type="term" value="P:adaptive immune response"/>
    <property type="evidence" value="ECO:0007669"/>
    <property type="project" value="UniProtKB-KW"/>
</dbReference>
<dbReference type="InterPro" id="IPR036056">
    <property type="entry name" value="Fibrinogen-like_C"/>
</dbReference>
<dbReference type="GO" id="GO:0072377">
    <property type="term" value="P:blood coagulation, common pathway"/>
    <property type="evidence" value="ECO:0007669"/>
    <property type="project" value="TreeGrafter"/>
</dbReference>
<evidence type="ECO:0000256" key="8">
    <source>
        <dbReference type="ARBA" id="ARBA00039489"/>
    </source>
</evidence>
<dbReference type="InterPro" id="IPR002181">
    <property type="entry name" value="Fibrinogen_a/b/g_C_dom"/>
</dbReference>
<dbReference type="SMART" id="SM00186">
    <property type="entry name" value="FBG"/>
    <property type="match status" value="1"/>
</dbReference>
<evidence type="ECO:0000256" key="6">
    <source>
        <dbReference type="ARBA" id="ARBA00023130"/>
    </source>
</evidence>
<sequence>MEAPHGCAAMSEEAERLIGGGSGSESMRVPMMVTLRTSVAFLLHLASSVAAPVPCEERVSRLEAEIQGLMNVISEQHRYIQELHSSQAQQLQQIPNSYLGLDDLYRGTAASTVCGSNPTSSAPDAFLYLRNKPCLHRASQDLRNPGMVLLLDSCQTDAALRRTRSPPGIEPDLFLIAWVEYKHGFGDLFSPAGEFWLGNEPLHHLTSQGNYDLRINMEDFEGNERFAEYKSFKVDGEQDQYQLHLGEFTGNAGDALDDAHGAGPGSPCADGVKFSTYDRPNCIDADVQCVRHGKSGWWFSRCNAGNLNGHYYDGPFEALTDDGVVWYTWHGWAYSIKSVVMMIRASDLEAPPPADVYLPGGPDVVPAAGRGAP</sequence>
<evidence type="ECO:0000313" key="13">
    <source>
        <dbReference type="RefSeq" id="XP_005753224.1"/>
    </source>
</evidence>
<dbReference type="CDD" id="cd00087">
    <property type="entry name" value="FReD"/>
    <property type="match status" value="1"/>
</dbReference>
<evidence type="ECO:0000259" key="11">
    <source>
        <dbReference type="PROSITE" id="PS51406"/>
    </source>
</evidence>
<dbReference type="AlphaFoldDB" id="A0A9Y3S1X6"/>
<evidence type="ECO:0000256" key="10">
    <source>
        <dbReference type="ARBA" id="ARBA00049681"/>
    </source>
</evidence>
<dbReference type="Pfam" id="PF00147">
    <property type="entry name" value="Fibrinogen_C"/>
    <property type="match status" value="1"/>
</dbReference>
<evidence type="ECO:0000256" key="9">
    <source>
        <dbReference type="ARBA" id="ARBA00049639"/>
    </source>
</evidence>
<dbReference type="PANTHER" id="PTHR47221">
    <property type="entry name" value="FIBRINOGEN ALPHA CHAIN"/>
    <property type="match status" value="1"/>
</dbReference>
<dbReference type="RefSeq" id="XP_005753224.1">
    <property type="nucleotide sequence ID" value="XM_005753167.1"/>
</dbReference>
<dbReference type="GeneID" id="102202281"/>
<keyword evidence="5" id="KW-0175">Coiled coil</keyword>
<dbReference type="GO" id="GO:0034116">
    <property type="term" value="P:positive regulation of heterotypic cell-cell adhesion"/>
    <property type="evidence" value="ECO:0007669"/>
    <property type="project" value="TreeGrafter"/>
</dbReference>
<dbReference type="GO" id="GO:0070527">
    <property type="term" value="P:platelet aggregation"/>
    <property type="evidence" value="ECO:0007669"/>
    <property type="project" value="TreeGrafter"/>
</dbReference>
<evidence type="ECO:0000256" key="7">
    <source>
        <dbReference type="ARBA" id="ARBA00023157"/>
    </source>
</evidence>
<dbReference type="GO" id="GO:0005201">
    <property type="term" value="F:extracellular matrix structural constituent"/>
    <property type="evidence" value="ECO:0007669"/>
    <property type="project" value="TreeGrafter"/>
</dbReference>
<dbReference type="InterPro" id="IPR037579">
    <property type="entry name" value="FIB_ANG-like"/>
</dbReference>
<dbReference type="Gene3D" id="3.90.215.10">
    <property type="entry name" value="Gamma Fibrinogen, chain A, domain 1"/>
    <property type="match status" value="1"/>
</dbReference>
<organism evidence="12 13">
    <name type="scientific">Pundamilia nyererei</name>
    <dbReference type="NCBI Taxonomy" id="303518"/>
    <lineage>
        <taxon>Eukaryota</taxon>
        <taxon>Metazoa</taxon>
        <taxon>Chordata</taxon>
        <taxon>Craniata</taxon>
        <taxon>Vertebrata</taxon>
        <taxon>Euteleostomi</taxon>
        <taxon>Actinopterygii</taxon>
        <taxon>Neopterygii</taxon>
        <taxon>Teleostei</taxon>
        <taxon>Neoteleostei</taxon>
        <taxon>Acanthomorphata</taxon>
        <taxon>Ovalentaria</taxon>
        <taxon>Cichlomorphae</taxon>
        <taxon>Cichliformes</taxon>
        <taxon>Cichlidae</taxon>
        <taxon>African cichlids</taxon>
        <taxon>Pseudocrenilabrinae</taxon>
        <taxon>Haplochromini</taxon>
        <taxon>Pundamilia</taxon>
    </lineage>
</organism>
<keyword evidence="7" id="KW-1015">Disulfide bond</keyword>
<dbReference type="Proteomes" id="UP000695023">
    <property type="component" value="Unplaced"/>
</dbReference>
<evidence type="ECO:0000256" key="3">
    <source>
        <dbReference type="ARBA" id="ARBA00022729"/>
    </source>
</evidence>
<evidence type="ECO:0000256" key="5">
    <source>
        <dbReference type="ARBA" id="ARBA00023054"/>
    </source>
</evidence>
<gene>
    <name evidence="13" type="primary">LOC102202281</name>
</gene>
<evidence type="ECO:0000313" key="12">
    <source>
        <dbReference type="Proteomes" id="UP000695023"/>
    </source>
</evidence>
<keyword evidence="6" id="KW-1064">Adaptive immunity</keyword>